<accession>A0A285ULM6</accession>
<comment type="similarity">
    <text evidence="1">Belongs to the DinB family.</text>
</comment>
<evidence type="ECO:0000256" key="1">
    <source>
        <dbReference type="ARBA" id="ARBA00008635"/>
    </source>
</evidence>
<dbReference type="PANTHER" id="PTHR37302">
    <property type="entry name" value="SLR1116 PROTEIN"/>
    <property type="match status" value="1"/>
</dbReference>
<proteinExistence type="inferred from homology"/>
<evidence type="ECO:0000313" key="4">
    <source>
        <dbReference type="EMBL" id="SOC42663.1"/>
    </source>
</evidence>
<dbReference type="SUPFAM" id="SSF109854">
    <property type="entry name" value="DinB/YfiT-like putative metalloenzymes"/>
    <property type="match status" value="1"/>
</dbReference>
<feature type="binding site" evidence="3">
    <location>
        <position position="44"/>
    </location>
    <ligand>
        <name>a divalent metal cation</name>
        <dbReference type="ChEBI" id="CHEBI:60240"/>
    </ligand>
</feature>
<dbReference type="Gene3D" id="1.20.120.450">
    <property type="entry name" value="dinb family like domain"/>
    <property type="match status" value="1"/>
</dbReference>
<dbReference type="GO" id="GO:0046872">
    <property type="term" value="F:metal ion binding"/>
    <property type="evidence" value="ECO:0007669"/>
    <property type="project" value="UniProtKB-KW"/>
</dbReference>
<gene>
    <name evidence="4" type="ORF">SAMN05877842_11378</name>
</gene>
<organism evidence="4 5">
    <name type="scientific">Ureibacillus acetophenoni</name>
    <dbReference type="NCBI Taxonomy" id="614649"/>
    <lineage>
        <taxon>Bacteria</taxon>
        <taxon>Bacillati</taxon>
        <taxon>Bacillota</taxon>
        <taxon>Bacilli</taxon>
        <taxon>Bacillales</taxon>
        <taxon>Caryophanaceae</taxon>
        <taxon>Ureibacillus</taxon>
    </lineage>
</organism>
<evidence type="ECO:0000256" key="2">
    <source>
        <dbReference type="ARBA" id="ARBA00022723"/>
    </source>
</evidence>
<dbReference type="Proteomes" id="UP000219252">
    <property type="component" value="Unassembled WGS sequence"/>
</dbReference>
<feature type="binding site" evidence="3">
    <location>
        <position position="132"/>
    </location>
    <ligand>
        <name>a divalent metal cation</name>
        <dbReference type="ChEBI" id="CHEBI:60240"/>
    </ligand>
</feature>
<evidence type="ECO:0000256" key="3">
    <source>
        <dbReference type="PIRSR" id="PIRSR607837-1"/>
    </source>
</evidence>
<dbReference type="EMBL" id="OBQC01000013">
    <property type="protein sequence ID" value="SOC42663.1"/>
    <property type="molecule type" value="Genomic_DNA"/>
</dbReference>
<dbReference type="Pfam" id="PF05163">
    <property type="entry name" value="DinB"/>
    <property type="match status" value="1"/>
</dbReference>
<reference evidence="5" key="1">
    <citation type="submission" date="2017-08" db="EMBL/GenBank/DDBJ databases">
        <authorList>
            <person name="Varghese N."/>
            <person name="Submissions S."/>
        </authorList>
    </citation>
    <scope>NUCLEOTIDE SEQUENCE [LARGE SCALE GENOMIC DNA]</scope>
    <source>
        <strain evidence="5">JC23</strain>
    </source>
</reference>
<name>A0A285ULM6_9BACL</name>
<dbReference type="RefSeq" id="WP_097150547.1">
    <property type="nucleotide sequence ID" value="NZ_OBQC01000013.1"/>
</dbReference>
<sequence>MYELFLYNWQIRDEWFKWCESLPVEELNKKRVGGMGSFLHTLYHVIDCEQIWVNQMMKEPVIQRNMQEVNTLSEVIDYSNEIKEKTRLFLLEFRNKENAKDQVLKINRKEKEPYRFPYEKVLLHICMHEVHHIGQLSIWARELNRKPVSSDILFRNIDSDFFL</sequence>
<dbReference type="InterPro" id="IPR034660">
    <property type="entry name" value="DinB/YfiT-like"/>
</dbReference>
<keyword evidence="5" id="KW-1185">Reference proteome</keyword>
<evidence type="ECO:0000313" key="5">
    <source>
        <dbReference type="Proteomes" id="UP000219252"/>
    </source>
</evidence>
<dbReference type="InterPro" id="IPR007837">
    <property type="entry name" value="DinB"/>
</dbReference>
<dbReference type="PANTHER" id="PTHR37302:SF3">
    <property type="entry name" value="DAMAGE-INDUCIBLE PROTEIN DINB"/>
    <property type="match status" value="1"/>
</dbReference>
<protein>
    <submittedName>
        <fullName evidence="4">Uncharacterized damage-inducible protein DinB</fullName>
    </submittedName>
</protein>
<dbReference type="OrthoDB" id="118635at2"/>
<feature type="binding site" evidence="3">
    <location>
        <position position="128"/>
    </location>
    <ligand>
        <name>a divalent metal cation</name>
        <dbReference type="ChEBI" id="CHEBI:60240"/>
    </ligand>
</feature>
<dbReference type="AlphaFoldDB" id="A0A285ULM6"/>
<keyword evidence="2 3" id="KW-0479">Metal-binding</keyword>